<organism evidence="2">
    <name type="scientific">human gut metagenome</name>
    <dbReference type="NCBI Taxonomy" id="408170"/>
    <lineage>
        <taxon>unclassified sequences</taxon>
        <taxon>metagenomes</taxon>
        <taxon>organismal metagenomes</taxon>
    </lineage>
</organism>
<accession>W1YJF4</accession>
<comment type="caution">
    <text evidence="2">The sequence shown here is derived from an EMBL/GenBank/DDBJ whole genome shotgun (WGS) entry which is preliminary data.</text>
</comment>
<gene>
    <name evidence="2" type="ORF">Q604_UNBC03410G0001</name>
</gene>
<proteinExistence type="predicted"/>
<evidence type="ECO:0000256" key="1">
    <source>
        <dbReference type="SAM" id="Phobius"/>
    </source>
</evidence>
<reference evidence="2" key="1">
    <citation type="submission" date="2013-12" db="EMBL/GenBank/DDBJ databases">
        <title>A Varibaculum cambriense genome reconstructed from a premature infant gut community with otherwise low bacterial novelty that shifts toward anaerobic metabolism during the third week of life.</title>
        <authorList>
            <person name="Brown C.T."/>
            <person name="Sharon I."/>
            <person name="Thomas B.C."/>
            <person name="Castelle C.J."/>
            <person name="Morowitz M.J."/>
            <person name="Banfield J.F."/>
        </authorList>
    </citation>
    <scope>NUCLEOTIDE SEQUENCE</scope>
</reference>
<feature type="non-terminal residue" evidence="2">
    <location>
        <position position="1"/>
    </location>
</feature>
<evidence type="ECO:0000313" key="2">
    <source>
        <dbReference type="EMBL" id="ETJ42622.1"/>
    </source>
</evidence>
<keyword evidence="1" id="KW-1133">Transmembrane helix</keyword>
<dbReference type="EMBL" id="AZMM01003410">
    <property type="protein sequence ID" value="ETJ42622.1"/>
    <property type="molecule type" value="Genomic_DNA"/>
</dbReference>
<keyword evidence="1" id="KW-0812">Transmembrane</keyword>
<dbReference type="AlphaFoldDB" id="W1YJF4"/>
<protein>
    <submittedName>
        <fullName evidence="2">Integral membrane protein</fullName>
    </submittedName>
</protein>
<feature type="non-terminal residue" evidence="2">
    <location>
        <position position="69"/>
    </location>
</feature>
<name>W1YJF4_9ZZZZ</name>
<feature type="transmembrane region" description="Helical" evidence="1">
    <location>
        <begin position="42"/>
        <end position="60"/>
    </location>
</feature>
<keyword evidence="1" id="KW-0472">Membrane</keyword>
<sequence length="69" mass="7202">LGLTVLMIGLAIAWRGRHSGPAGAPARARLRLAGRVMEPTTAQLGLGLAVFGVVAFLVKAGRETAYFLL</sequence>